<dbReference type="GO" id="GO:0000271">
    <property type="term" value="P:polysaccharide biosynthetic process"/>
    <property type="evidence" value="ECO:0007669"/>
    <property type="project" value="TreeGrafter"/>
</dbReference>
<dbReference type="Pfam" id="PF01041">
    <property type="entry name" value="DegT_DnrJ_EryC1"/>
    <property type="match status" value="1"/>
</dbReference>
<dbReference type="Proteomes" id="UP000049855">
    <property type="component" value="Unassembled WGS sequence"/>
</dbReference>
<keyword evidence="1" id="KW-0663">Pyridoxal phosphate</keyword>
<dbReference type="GO" id="GO:0030170">
    <property type="term" value="F:pyridoxal phosphate binding"/>
    <property type="evidence" value="ECO:0007669"/>
    <property type="project" value="TreeGrafter"/>
</dbReference>
<protein>
    <submittedName>
        <fullName evidence="2">Pleiotropic regulatory protein</fullName>
    </submittedName>
</protein>
<accession>A0A0U1KU62</accession>
<dbReference type="PANTHER" id="PTHR30244:SF36">
    <property type="entry name" value="3-OXO-GLUCOSE-6-PHOSPHATE:GLUTAMATE AMINOTRANSFERASE"/>
    <property type="match status" value="1"/>
</dbReference>
<dbReference type="GO" id="GO:0008483">
    <property type="term" value="F:transaminase activity"/>
    <property type="evidence" value="ECO:0007669"/>
    <property type="project" value="TreeGrafter"/>
</dbReference>
<reference evidence="3" key="1">
    <citation type="submission" date="2015-03" db="EMBL/GenBank/DDBJ databases">
        <authorList>
            <person name="Nijsse Bart"/>
        </authorList>
    </citation>
    <scope>NUCLEOTIDE SEQUENCE [LARGE SCALE GENOMIC DNA]</scope>
</reference>
<gene>
    <name evidence="2" type="ORF">SpAn4DRAFT_1392</name>
</gene>
<dbReference type="EMBL" id="CTRP01000003">
    <property type="protein sequence ID" value="CQR70423.1"/>
    <property type="molecule type" value="Genomic_DNA"/>
</dbReference>
<evidence type="ECO:0000313" key="2">
    <source>
        <dbReference type="EMBL" id="CQR70423.1"/>
    </source>
</evidence>
<evidence type="ECO:0000256" key="1">
    <source>
        <dbReference type="ARBA" id="ARBA00022898"/>
    </source>
</evidence>
<dbReference type="InterPro" id="IPR000653">
    <property type="entry name" value="DegT/StrS_aminotransferase"/>
</dbReference>
<keyword evidence="3" id="KW-1185">Reference proteome</keyword>
<evidence type="ECO:0000313" key="3">
    <source>
        <dbReference type="Proteomes" id="UP000049855"/>
    </source>
</evidence>
<organism evidence="2 3">
    <name type="scientific">Sporomusa ovata</name>
    <dbReference type="NCBI Taxonomy" id="2378"/>
    <lineage>
        <taxon>Bacteria</taxon>
        <taxon>Bacillati</taxon>
        <taxon>Bacillota</taxon>
        <taxon>Negativicutes</taxon>
        <taxon>Selenomonadales</taxon>
        <taxon>Sporomusaceae</taxon>
        <taxon>Sporomusa</taxon>
    </lineage>
</organism>
<dbReference type="InterPro" id="IPR015424">
    <property type="entry name" value="PyrdxlP-dep_Trfase"/>
</dbReference>
<name>A0A0U1KU62_9FIRM</name>
<sequence length="271" mass="28741">MGQAVLDLETNFCSMTGVPHAISCNSGTDALLLILEAFGIGSGDEVITTPFTFFATAESISRVGATPVFVDVDRGTFNIDPQKLEDAVTPRTKAILPVHIFGQPADMEPIVAIAKKHNLKVIEDACQAIGARYTFADGTVMPVGAIGDAAAFSFYPTKNLGAFGDGGMITTKDNNLATIIRALRTHGSGLNGKKAYELVSCEAVELGLEHSGQADSTVYDPTKYYKLPYRYEQQAGYDAGGYSGCKNELFARMESSASKAEPALSCSVGRS</sequence>
<dbReference type="InterPro" id="IPR015421">
    <property type="entry name" value="PyrdxlP-dep_Trfase_major"/>
</dbReference>
<dbReference type="AlphaFoldDB" id="A0A0U1KU62"/>
<dbReference type="CDD" id="cd00616">
    <property type="entry name" value="AHBA_syn"/>
    <property type="match status" value="1"/>
</dbReference>
<proteinExistence type="predicted"/>
<dbReference type="SUPFAM" id="SSF53383">
    <property type="entry name" value="PLP-dependent transferases"/>
    <property type="match status" value="1"/>
</dbReference>
<dbReference type="Gene3D" id="3.40.640.10">
    <property type="entry name" value="Type I PLP-dependent aspartate aminotransferase-like (Major domain)"/>
    <property type="match status" value="1"/>
</dbReference>
<dbReference type="PANTHER" id="PTHR30244">
    <property type="entry name" value="TRANSAMINASE"/>
    <property type="match status" value="1"/>
</dbReference>